<accession>A0A1P8MSY3</accession>
<dbReference type="Proteomes" id="UP000186336">
    <property type="component" value="Chromosome"/>
</dbReference>
<keyword evidence="4 8" id="KW-0812">Transmembrane</keyword>
<feature type="transmembrane region" description="Helical" evidence="8">
    <location>
        <begin position="507"/>
        <end position="528"/>
    </location>
</feature>
<dbReference type="SUPFAM" id="SSF160246">
    <property type="entry name" value="EspE N-terminal domain-like"/>
    <property type="match status" value="1"/>
</dbReference>
<dbReference type="Pfam" id="PF13641">
    <property type="entry name" value="Glyco_tranf_2_3"/>
    <property type="match status" value="1"/>
</dbReference>
<evidence type="ECO:0000313" key="11">
    <source>
        <dbReference type="Proteomes" id="UP000186336"/>
    </source>
</evidence>
<evidence type="ECO:0000256" key="7">
    <source>
        <dbReference type="SAM" id="MobiDB-lite"/>
    </source>
</evidence>
<dbReference type="AlphaFoldDB" id="A0A1P8MSY3"/>
<feature type="transmembrane region" description="Helical" evidence="8">
    <location>
        <begin position="212"/>
        <end position="236"/>
    </location>
</feature>
<dbReference type="SUPFAM" id="SSF53448">
    <property type="entry name" value="Nucleotide-diphospho-sugar transferases"/>
    <property type="match status" value="1"/>
</dbReference>
<dbReference type="Gene3D" id="3.90.550.10">
    <property type="entry name" value="Spore Coat Polysaccharide Biosynthesis Protein SpsA, Chain A"/>
    <property type="match status" value="1"/>
</dbReference>
<dbReference type="KEGG" id="tom:BWR18_05020"/>
<keyword evidence="5 8" id="KW-1133">Transmembrane helix</keyword>
<dbReference type="PANTHER" id="PTHR43867:SF2">
    <property type="entry name" value="CELLULOSE SYNTHASE CATALYTIC SUBUNIT A [UDP-FORMING]"/>
    <property type="match status" value="1"/>
</dbReference>
<dbReference type="InterPro" id="IPR037257">
    <property type="entry name" value="T2SS_E_N_sf"/>
</dbReference>
<feature type="domain" description="Type II secretion system protein GspE N-terminal" evidence="9">
    <location>
        <begin position="79"/>
        <end position="163"/>
    </location>
</feature>
<reference evidence="10 11" key="1">
    <citation type="submission" date="2017-01" db="EMBL/GenBank/DDBJ databases">
        <title>Complete genome of Tateyamaria omphalii DOK1-4 isolated from seawater in Dokdo.</title>
        <authorList>
            <person name="Kim J.H."/>
            <person name="Chi W.-J."/>
        </authorList>
    </citation>
    <scope>NUCLEOTIDE SEQUENCE [LARGE SCALE GENOMIC DNA]</scope>
    <source>
        <strain evidence="10 11">DOK1-4</strain>
    </source>
</reference>
<keyword evidence="11" id="KW-1185">Reference proteome</keyword>
<evidence type="ECO:0000256" key="5">
    <source>
        <dbReference type="ARBA" id="ARBA00022989"/>
    </source>
</evidence>
<evidence type="ECO:0000256" key="4">
    <source>
        <dbReference type="ARBA" id="ARBA00022692"/>
    </source>
</evidence>
<evidence type="ECO:0000256" key="6">
    <source>
        <dbReference type="ARBA" id="ARBA00023136"/>
    </source>
</evidence>
<dbReference type="InterPro" id="IPR007831">
    <property type="entry name" value="T2SS_GspE_N"/>
</dbReference>
<dbReference type="PANTHER" id="PTHR43867">
    <property type="entry name" value="CELLULOSE SYNTHASE CATALYTIC SUBUNIT A [UDP-FORMING]"/>
    <property type="match status" value="1"/>
</dbReference>
<dbReference type="GO" id="GO:0016020">
    <property type="term" value="C:membrane"/>
    <property type="evidence" value="ECO:0007669"/>
    <property type="project" value="UniProtKB-SubCell"/>
</dbReference>
<feature type="transmembrane region" description="Helical" evidence="8">
    <location>
        <begin position="188"/>
        <end position="206"/>
    </location>
</feature>
<organism evidence="10 11">
    <name type="scientific">Tateyamaria omphalii</name>
    <dbReference type="NCBI Taxonomy" id="299262"/>
    <lineage>
        <taxon>Bacteria</taxon>
        <taxon>Pseudomonadati</taxon>
        <taxon>Pseudomonadota</taxon>
        <taxon>Alphaproteobacteria</taxon>
        <taxon>Rhodobacterales</taxon>
        <taxon>Roseobacteraceae</taxon>
        <taxon>Tateyamaria</taxon>
    </lineage>
</organism>
<feature type="transmembrane region" description="Helical" evidence="8">
    <location>
        <begin position="548"/>
        <end position="568"/>
    </location>
</feature>
<gene>
    <name evidence="10" type="ORF">BWR18_05020</name>
</gene>
<evidence type="ECO:0000259" key="9">
    <source>
        <dbReference type="Pfam" id="PF05157"/>
    </source>
</evidence>
<dbReference type="RefSeq" id="WP_076626987.1">
    <property type="nucleotide sequence ID" value="NZ_CP019312.1"/>
</dbReference>
<dbReference type="InterPro" id="IPR029044">
    <property type="entry name" value="Nucleotide-diphossugar_trans"/>
</dbReference>
<evidence type="ECO:0000256" key="8">
    <source>
        <dbReference type="SAM" id="Phobius"/>
    </source>
</evidence>
<name>A0A1P8MSY3_9RHOB</name>
<evidence type="ECO:0000313" key="10">
    <source>
        <dbReference type="EMBL" id="APX11122.1"/>
    </source>
</evidence>
<evidence type="ECO:0000256" key="3">
    <source>
        <dbReference type="ARBA" id="ARBA00022679"/>
    </source>
</evidence>
<dbReference type="GO" id="GO:0016757">
    <property type="term" value="F:glycosyltransferase activity"/>
    <property type="evidence" value="ECO:0007669"/>
    <property type="project" value="UniProtKB-KW"/>
</dbReference>
<sequence length="636" mass="70925">MSDPLLRLSSPQPVARRSRPAVPVGRQLVNAGLINQTTLLDALSKQHRLDAPLGEILVADGHVDPSDVLDALAVQHDADRVDLNVDPPSPLMAQAVPVHLCQSFGVVPWRWIGNTLLVATTRPDRLADLARALDQPAWAVLPVLAPIDQIHDQITAIYGAGLAHKAAHKVPEALSCRTWTPRKNARSVAIWILFALLLLSVMYPAWAATLAIGWAVLTLAMTTGLKLAALAARLMYHIPAQTEPMPPQLPERLPRVSVLVPLFKEERIAEALIKRLSRLTYPKALLDVVLVLEAKDNVTRSTLARTKLPQWMRVIEVPDDGTITTKPRALNYALDFCKGDIIGVWDAEDAPEPDQIEKVVAKFAAAASDVACLQGMLDYYNARHNWLARCFTIEYASWWRLVLPGVEQLGMVLPLGGTTLFFRRDILEELGGWDAHNVTEDADLGLRLARRGYRTELIRTVTYEEANCRAWPWVKQRSRWLKGYLITYCVHMRKPGALLRDLGFKRFCGVQAMFLATVSQFAALPLLWSFWLPAAGLPHPVIITLGQAVVWPIAIFFILAELLNLAIGMMAVSDRHHRHLMPWVLTLPFYFPLAAIASYKALYEMVCAPFYWDKTQHGTATGDIVRPLHCEDGKMP</sequence>
<evidence type="ECO:0000256" key="2">
    <source>
        <dbReference type="ARBA" id="ARBA00022676"/>
    </source>
</evidence>
<protein>
    <submittedName>
        <fullName evidence="10">Glycosyl transferase</fullName>
    </submittedName>
</protein>
<dbReference type="EMBL" id="CP019312">
    <property type="protein sequence ID" value="APX11122.1"/>
    <property type="molecule type" value="Genomic_DNA"/>
</dbReference>
<dbReference type="STRING" id="299262.BWR18_05020"/>
<dbReference type="OrthoDB" id="7431422at2"/>
<keyword evidence="3 10" id="KW-0808">Transferase</keyword>
<dbReference type="Pfam" id="PF05157">
    <property type="entry name" value="MshEN"/>
    <property type="match status" value="1"/>
</dbReference>
<keyword evidence="6 8" id="KW-0472">Membrane</keyword>
<keyword evidence="2" id="KW-0328">Glycosyltransferase</keyword>
<feature type="transmembrane region" description="Helical" evidence="8">
    <location>
        <begin position="580"/>
        <end position="602"/>
    </location>
</feature>
<evidence type="ECO:0000256" key="1">
    <source>
        <dbReference type="ARBA" id="ARBA00004141"/>
    </source>
</evidence>
<feature type="region of interest" description="Disordered" evidence="7">
    <location>
        <begin position="1"/>
        <end position="21"/>
    </location>
</feature>
<dbReference type="Gene3D" id="3.30.300.160">
    <property type="entry name" value="Type II secretion system, protein E, N-terminal domain"/>
    <property type="match status" value="1"/>
</dbReference>
<dbReference type="InterPro" id="IPR050321">
    <property type="entry name" value="Glycosyltr_2/OpgH_subfam"/>
</dbReference>
<comment type="subcellular location">
    <subcellularLocation>
        <location evidence="1">Membrane</location>
        <topology evidence="1">Multi-pass membrane protein</topology>
    </subcellularLocation>
</comment>
<proteinExistence type="predicted"/>